<dbReference type="PANTHER" id="PTHR34591">
    <property type="entry name" value="OS03G0653100 PROTEIN-RELATED"/>
    <property type="match status" value="1"/>
</dbReference>
<dbReference type="Proteomes" id="UP000026961">
    <property type="component" value="Chromosome 4"/>
</dbReference>
<dbReference type="SUPFAM" id="SSF81383">
    <property type="entry name" value="F-box domain"/>
    <property type="match status" value="1"/>
</dbReference>
<dbReference type="HOGENOM" id="CLU_1941379_0_0_1"/>
<evidence type="ECO:0000313" key="2">
    <source>
        <dbReference type="EnsemblPlants" id="OGLUM04G04810.1"/>
    </source>
</evidence>
<dbReference type="Gene3D" id="1.20.1280.50">
    <property type="match status" value="1"/>
</dbReference>
<keyword evidence="3" id="KW-1185">Reference proteome</keyword>
<dbReference type="InterPro" id="IPR036047">
    <property type="entry name" value="F-box-like_dom_sf"/>
</dbReference>
<organism evidence="2">
    <name type="scientific">Oryza glumipatula</name>
    <dbReference type="NCBI Taxonomy" id="40148"/>
    <lineage>
        <taxon>Eukaryota</taxon>
        <taxon>Viridiplantae</taxon>
        <taxon>Streptophyta</taxon>
        <taxon>Embryophyta</taxon>
        <taxon>Tracheophyta</taxon>
        <taxon>Spermatophyta</taxon>
        <taxon>Magnoliopsida</taxon>
        <taxon>Liliopsida</taxon>
        <taxon>Poales</taxon>
        <taxon>Poaceae</taxon>
        <taxon>BOP clade</taxon>
        <taxon>Oryzoideae</taxon>
        <taxon>Oryzeae</taxon>
        <taxon>Oryzinae</taxon>
        <taxon>Oryza</taxon>
    </lineage>
</organism>
<proteinExistence type="predicted"/>
<feature type="domain" description="F-box" evidence="1">
    <location>
        <begin position="10"/>
        <end position="56"/>
    </location>
</feature>
<dbReference type="PANTHER" id="PTHR34591:SF32">
    <property type="entry name" value="OS03G0653100 PROTEIN"/>
    <property type="match status" value="1"/>
</dbReference>
<reference evidence="2" key="1">
    <citation type="submission" date="2015-04" db="UniProtKB">
        <authorList>
            <consortium name="EnsemblPlants"/>
        </authorList>
    </citation>
    <scope>IDENTIFICATION</scope>
</reference>
<dbReference type="Gramene" id="OGLUM04G04810.1">
    <property type="protein sequence ID" value="OGLUM04G04810.1"/>
    <property type="gene ID" value="OGLUM04G04810"/>
</dbReference>
<dbReference type="SMART" id="SM00256">
    <property type="entry name" value="FBOX"/>
    <property type="match status" value="1"/>
</dbReference>
<evidence type="ECO:0000313" key="3">
    <source>
        <dbReference type="Proteomes" id="UP000026961"/>
    </source>
</evidence>
<dbReference type="EnsemblPlants" id="OGLUM04G04810.1">
    <property type="protein sequence ID" value="OGLUM04G04810.1"/>
    <property type="gene ID" value="OGLUM04G04810"/>
</dbReference>
<name>A0A0D9ZI01_9ORYZ</name>
<evidence type="ECO:0000259" key="1">
    <source>
        <dbReference type="PROSITE" id="PS50181"/>
    </source>
</evidence>
<accession>A0A0D9ZI01</accession>
<dbReference type="InterPro" id="IPR001810">
    <property type="entry name" value="F-box_dom"/>
</dbReference>
<dbReference type="PROSITE" id="PS50181">
    <property type="entry name" value="FBOX"/>
    <property type="match status" value="1"/>
</dbReference>
<protein>
    <recommendedName>
        <fullName evidence="1">F-box domain-containing protein</fullName>
    </recommendedName>
</protein>
<reference evidence="2" key="2">
    <citation type="submission" date="2018-05" db="EMBL/GenBank/DDBJ databases">
        <title>OgluRS3 (Oryza glumaepatula Reference Sequence Version 3).</title>
        <authorList>
            <person name="Zhang J."/>
            <person name="Kudrna D."/>
            <person name="Lee S."/>
            <person name="Talag J."/>
            <person name="Welchert J."/>
            <person name="Wing R.A."/>
        </authorList>
    </citation>
    <scope>NUCLEOTIDE SEQUENCE [LARGE SCALE GENOMIC DNA]</scope>
</reference>
<sequence>MELTAAGSDTTSQLLLPDNVLANILGRLPPRSLAAARCVCADWRAVIDDRRLLRTDLLPLSQYIVRDHCNGLLLVGFGVINPATQQWSPLPSLSDKFTEYYGFGGKNYLVFHPTISPHYEVINIPRLFAT</sequence>
<dbReference type="Pfam" id="PF00646">
    <property type="entry name" value="F-box"/>
    <property type="match status" value="1"/>
</dbReference>
<dbReference type="AlphaFoldDB" id="A0A0D9ZI01"/>